<protein>
    <recommendedName>
        <fullName evidence="3">DUF1904 domain-containing protein</fullName>
    </recommendedName>
</protein>
<evidence type="ECO:0000313" key="2">
    <source>
        <dbReference type="Proteomes" id="UP000180194"/>
    </source>
</evidence>
<dbReference type="Proteomes" id="UP000180194">
    <property type="component" value="Unassembled WGS sequence"/>
</dbReference>
<dbReference type="SUPFAM" id="SSF55331">
    <property type="entry name" value="Tautomerase/MIF"/>
    <property type="match status" value="1"/>
</dbReference>
<dbReference type="InterPro" id="IPR014347">
    <property type="entry name" value="Tautomerase/MIF_sf"/>
</dbReference>
<name>A0ABX3CLZ4_9BACI</name>
<dbReference type="Gene3D" id="3.30.429.10">
    <property type="entry name" value="Macrophage Migration Inhibitory Factor"/>
    <property type="match status" value="1"/>
</dbReference>
<dbReference type="EMBL" id="MBRJ01000047">
    <property type="protein sequence ID" value="OHX43332.1"/>
    <property type="molecule type" value="Genomic_DNA"/>
</dbReference>
<reference evidence="1 2" key="1">
    <citation type="submission" date="2016-07" db="EMBL/GenBank/DDBJ databases">
        <title>Bacillus oceanisediminis whole genome.</title>
        <authorList>
            <person name="Pal Y."/>
            <person name="Verma A."/>
            <person name="Mual P."/>
            <person name="Srinivasan K."/>
        </authorList>
    </citation>
    <scope>NUCLEOTIDE SEQUENCE [LARGE SCALE GENOMIC DNA]</scope>
    <source>
        <strain evidence="1 2">Bhandara28</strain>
    </source>
</reference>
<proteinExistence type="predicted"/>
<gene>
    <name evidence="1" type="ORF">BBV17_26465</name>
</gene>
<organism evidence="1 2">
    <name type="scientific">Cytobacillus oceanisediminis</name>
    <dbReference type="NCBI Taxonomy" id="665099"/>
    <lineage>
        <taxon>Bacteria</taxon>
        <taxon>Bacillati</taxon>
        <taxon>Bacillota</taxon>
        <taxon>Bacilli</taxon>
        <taxon>Bacillales</taxon>
        <taxon>Bacillaceae</taxon>
        <taxon>Cytobacillus</taxon>
    </lineage>
</organism>
<accession>A0ABX3CLZ4</accession>
<sequence>MPHLYIRGISVDQTKEISTQLVKDLARLCECGEDNFTLEVLNSTFVFDKNEVPAYPFIEVKWFDRGKAIQNQFAGIISKYVRSLGVPEVEVAFSAFLEADYYLNGKSFAEE</sequence>
<dbReference type="Pfam" id="PF08921">
    <property type="entry name" value="DUF1904"/>
    <property type="match status" value="1"/>
</dbReference>
<keyword evidence="2" id="KW-1185">Reference proteome</keyword>
<evidence type="ECO:0008006" key="3">
    <source>
        <dbReference type="Google" id="ProtNLM"/>
    </source>
</evidence>
<dbReference type="InterPro" id="IPR015017">
    <property type="entry name" value="DUF1904"/>
</dbReference>
<comment type="caution">
    <text evidence="1">The sequence shown here is derived from an EMBL/GenBank/DDBJ whole genome shotgun (WGS) entry which is preliminary data.</text>
</comment>
<evidence type="ECO:0000313" key="1">
    <source>
        <dbReference type="EMBL" id="OHX43332.1"/>
    </source>
</evidence>
<dbReference type="RefSeq" id="WP_009334219.1">
    <property type="nucleotide sequence ID" value="NZ_CP062790.1"/>
</dbReference>